<sequence>MPAHPNGFLAIMLFSRDMLSFTVPRDEGWTLLKNPYDIIEYTNTIIFNGKVLVDMEGGAATEPTLLLGPEELFTDDPDFKRQFYHAALSGGEGIEVVCLYTYSAKNSHTLRILKCRRVTDLGGNRALLVGGNHPFYVAVPHGGAKDLQANYVYVHTTTLDMVEGRWQHTTMGERHRPQPNGRQASANVDGLRAYAGTGNRDVVEVGLPAIYVGNDNTGGTETRSSCWTEARSHRRTYIRNRRRIQMRPEPYYVQVFNRRRSGRSAKIRGRGYTACAASPFRALVPCTSPSPPLPFRFPGGGHARAPESLTHEATTPPYVMNRMSMEHCTGDAAGTPTDTEPGSVDDSVLPSPANDLLSIAANEFCNPESIIPPCLVLDRCKDPPTAPGDPVGGPMDLRTIQANLGHGMQTTRAAPEPYSAAAAAAAAATATATAATTAAGAVEGNGRFESFLEKP</sequence>
<organism evidence="1 2">
    <name type="scientific">Digitaria exilis</name>
    <dbReference type="NCBI Taxonomy" id="1010633"/>
    <lineage>
        <taxon>Eukaryota</taxon>
        <taxon>Viridiplantae</taxon>
        <taxon>Streptophyta</taxon>
        <taxon>Embryophyta</taxon>
        <taxon>Tracheophyta</taxon>
        <taxon>Spermatophyta</taxon>
        <taxon>Magnoliopsida</taxon>
        <taxon>Liliopsida</taxon>
        <taxon>Poales</taxon>
        <taxon>Poaceae</taxon>
        <taxon>PACMAD clade</taxon>
        <taxon>Panicoideae</taxon>
        <taxon>Panicodae</taxon>
        <taxon>Paniceae</taxon>
        <taxon>Anthephorinae</taxon>
        <taxon>Digitaria</taxon>
    </lineage>
</organism>
<proteinExistence type="predicted"/>
<keyword evidence="2" id="KW-1185">Reference proteome</keyword>
<dbReference type="Proteomes" id="UP000636709">
    <property type="component" value="Unassembled WGS sequence"/>
</dbReference>
<dbReference type="AlphaFoldDB" id="A0A835AJL0"/>
<dbReference type="EMBL" id="JACEFO010002380">
    <property type="protein sequence ID" value="KAF8662512.1"/>
    <property type="molecule type" value="Genomic_DNA"/>
</dbReference>
<gene>
    <name evidence="1" type="ORF">HU200_056106</name>
</gene>
<evidence type="ECO:0000313" key="1">
    <source>
        <dbReference type="EMBL" id="KAF8662512.1"/>
    </source>
</evidence>
<protein>
    <submittedName>
        <fullName evidence="1">Uncharacterized protein</fullName>
    </submittedName>
</protein>
<reference evidence="1" key="1">
    <citation type="submission" date="2020-07" db="EMBL/GenBank/DDBJ databases">
        <title>Genome sequence and genetic diversity analysis of an under-domesticated orphan crop, white fonio (Digitaria exilis).</title>
        <authorList>
            <person name="Bennetzen J.L."/>
            <person name="Chen S."/>
            <person name="Ma X."/>
            <person name="Wang X."/>
            <person name="Yssel A.E.J."/>
            <person name="Chaluvadi S.R."/>
            <person name="Johnson M."/>
            <person name="Gangashetty P."/>
            <person name="Hamidou F."/>
            <person name="Sanogo M.D."/>
            <person name="Zwaenepoel A."/>
            <person name="Wallace J."/>
            <person name="Van De Peer Y."/>
            <person name="Van Deynze A."/>
        </authorList>
    </citation>
    <scope>NUCLEOTIDE SEQUENCE</scope>
    <source>
        <tissue evidence="1">Leaves</tissue>
    </source>
</reference>
<evidence type="ECO:0000313" key="2">
    <source>
        <dbReference type="Proteomes" id="UP000636709"/>
    </source>
</evidence>
<comment type="caution">
    <text evidence="1">The sequence shown here is derived from an EMBL/GenBank/DDBJ whole genome shotgun (WGS) entry which is preliminary data.</text>
</comment>
<accession>A0A835AJL0</accession>
<name>A0A835AJL0_9POAL</name>